<dbReference type="Gene3D" id="2.30.29.30">
    <property type="entry name" value="Pleckstrin-homology domain (PH domain)/Phosphotyrosine-binding domain (PTB)"/>
    <property type="match status" value="2"/>
</dbReference>
<dbReference type="PROSITE" id="PS50106">
    <property type="entry name" value="PDZ"/>
    <property type="match status" value="1"/>
</dbReference>
<sequence>MVLLSDGKGRGQSARLQLTKDSLTVQVIAGSFYPEDLNETAPESDTGIRIVKLQKKKDGGLGLSIKGGMDGNQQVPVVISKIFPNMPAEESGLLYVGDVIAEVNNQIVDGKTHDEVVQMLRDAGDEVVLSVRHYTYIAPPADSLRLKSKSSLNRLYEPNIWKSALKSQSTNILNKNDKLGDNDEMMDEAPEGWRTLIKIPLPMAFITRYLWGTDKIRNNAFEVRAVDGASTGIIHCEDKGTLDQWIKHIQNHITQLNQKSINLSNKYLHKNEQIIYIGWVSERLPEEHFEDPRQRWEPRFIILKGGELCIFESPPLNSNDLNKCVSLYKIYDTAFKIIGKGKSGLDKRDHCFWIETSLNGIKHYLSTETHQQFSQFENAYHRCLYSTVNNLQTRTFACNYEGRPCGLVIDIKQGISLYDIPTKRYTWQYRFMDLDSSSDDGKIRLRLAFCNERGKNNENGLQIKDIDSDEVLSIVYTMHAFYITKIIASDPEYLKTIPLT</sequence>
<dbReference type="InterPro" id="IPR001849">
    <property type="entry name" value="PH_domain"/>
</dbReference>
<comment type="subcellular location">
    <subcellularLocation>
        <location evidence="2">Cytoplasm</location>
        <location evidence="2">Cytoskeleton</location>
    </subcellularLocation>
    <subcellularLocation>
        <location evidence="1">Membrane</location>
        <topology evidence="1">Peripheral membrane protein</topology>
    </subcellularLocation>
</comment>
<evidence type="ECO:0000256" key="6">
    <source>
        <dbReference type="ARBA" id="ARBA00023136"/>
    </source>
</evidence>
<dbReference type="Proteomes" id="UP000274756">
    <property type="component" value="Unassembled WGS sequence"/>
</dbReference>
<dbReference type="InterPro" id="IPR015482">
    <property type="entry name" value="Syntrophin"/>
</dbReference>
<dbReference type="PANTHER" id="PTHR10554">
    <property type="entry name" value="SYNTROPHIN"/>
    <property type="match status" value="1"/>
</dbReference>
<feature type="domain" description="PDZ" evidence="8">
    <location>
        <begin position="50"/>
        <end position="135"/>
    </location>
</feature>
<keyword evidence="5" id="KW-0677">Repeat</keyword>
<dbReference type="InterPro" id="IPR036034">
    <property type="entry name" value="PDZ_sf"/>
</dbReference>
<dbReference type="STRING" id="318479.A0A0N4UHW9"/>
<dbReference type="Pfam" id="PF18012">
    <property type="entry name" value="PH_17"/>
    <property type="match status" value="1"/>
</dbReference>
<dbReference type="Proteomes" id="UP000038040">
    <property type="component" value="Unplaced"/>
</dbReference>
<protein>
    <submittedName>
        <fullName evidence="12">PDZ domain-containing protein</fullName>
    </submittedName>
</protein>
<dbReference type="PANTHER" id="PTHR10554:SF1">
    <property type="entry name" value="FI16515P1"/>
    <property type="match status" value="1"/>
</dbReference>
<dbReference type="EMBL" id="UYYG01000027">
    <property type="protein sequence ID" value="VDN51667.1"/>
    <property type="molecule type" value="Genomic_DNA"/>
</dbReference>
<accession>A0A0N4UHW9</accession>
<evidence type="ECO:0000256" key="4">
    <source>
        <dbReference type="ARBA" id="ARBA00022490"/>
    </source>
</evidence>
<dbReference type="Pfam" id="PF00595">
    <property type="entry name" value="PDZ"/>
    <property type="match status" value="1"/>
</dbReference>
<name>A0A0N4UHW9_DRAME</name>
<dbReference type="Pfam" id="PF23012">
    <property type="entry name" value="Syntrophin_4th"/>
    <property type="match status" value="1"/>
</dbReference>
<proteinExistence type="inferred from homology"/>
<dbReference type="InterPro" id="IPR011993">
    <property type="entry name" value="PH-like_dom_sf"/>
</dbReference>
<keyword evidence="11" id="KW-1185">Reference proteome</keyword>
<gene>
    <name evidence="9" type="ORF">DME_LOCUS1640</name>
</gene>
<keyword evidence="4" id="KW-0963">Cytoplasm</keyword>
<dbReference type="Pfam" id="PF00169">
    <property type="entry name" value="PH"/>
    <property type="match status" value="1"/>
</dbReference>
<reference evidence="9 11" key="2">
    <citation type="submission" date="2018-11" db="EMBL/GenBank/DDBJ databases">
        <authorList>
            <consortium name="Pathogen Informatics"/>
        </authorList>
    </citation>
    <scope>NUCLEOTIDE SEQUENCE [LARGE SCALE GENOMIC DNA]</scope>
</reference>
<comment type="similarity">
    <text evidence="3">Belongs to the syntrophin family.</text>
</comment>
<dbReference type="InterPro" id="IPR001478">
    <property type="entry name" value="PDZ"/>
</dbReference>
<dbReference type="Gene3D" id="2.30.42.10">
    <property type="match status" value="1"/>
</dbReference>
<dbReference type="GO" id="GO:0005198">
    <property type="term" value="F:structural molecule activity"/>
    <property type="evidence" value="ECO:0007669"/>
    <property type="project" value="InterPro"/>
</dbReference>
<evidence type="ECO:0000256" key="2">
    <source>
        <dbReference type="ARBA" id="ARBA00004245"/>
    </source>
</evidence>
<dbReference type="GO" id="GO:0005856">
    <property type="term" value="C:cytoskeleton"/>
    <property type="evidence" value="ECO:0007669"/>
    <property type="project" value="UniProtKB-SubCell"/>
</dbReference>
<evidence type="ECO:0000313" key="9">
    <source>
        <dbReference type="EMBL" id="VDN51667.1"/>
    </source>
</evidence>
<evidence type="ECO:0000256" key="1">
    <source>
        <dbReference type="ARBA" id="ARBA00004170"/>
    </source>
</evidence>
<evidence type="ECO:0000256" key="3">
    <source>
        <dbReference type="ARBA" id="ARBA00010798"/>
    </source>
</evidence>
<evidence type="ECO:0000313" key="10">
    <source>
        <dbReference type="Proteomes" id="UP000038040"/>
    </source>
</evidence>
<dbReference type="SUPFAM" id="SSF50729">
    <property type="entry name" value="PH domain-like"/>
    <property type="match status" value="2"/>
</dbReference>
<dbReference type="GO" id="GO:0016010">
    <property type="term" value="C:dystrophin-associated glycoprotein complex"/>
    <property type="evidence" value="ECO:0007669"/>
    <property type="project" value="TreeGrafter"/>
</dbReference>
<evidence type="ECO:0000256" key="5">
    <source>
        <dbReference type="ARBA" id="ARBA00022737"/>
    </source>
</evidence>
<evidence type="ECO:0000256" key="7">
    <source>
        <dbReference type="ARBA" id="ARBA00023212"/>
    </source>
</evidence>
<dbReference type="OrthoDB" id="9975356at2759"/>
<reference evidence="12" key="1">
    <citation type="submission" date="2017-02" db="UniProtKB">
        <authorList>
            <consortium name="WormBaseParasite"/>
        </authorList>
    </citation>
    <scope>IDENTIFICATION</scope>
</reference>
<dbReference type="SMART" id="SM00228">
    <property type="entry name" value="PDZ"/>
    <property type="match status" value="1"/>
</dbReference>
<keyword evidence="6" id="KW-0472">Membrane</keyword>
<dbReference type="SUPFAM" id="SSF50156">
    <property type="entry name" value="PDZ domain-like"/>
    <property type="match status" value="1"/>
</dbReference>
<evidence type="ECO:0000313" key="11">
    <source>
        <dbReference type="Proteomes" id="UP000274756"/>
    </source>
</evidence>
<evidence type="ECO:0000259" key="8">
    <source>
        <dbReference type="PROSITE" id="PS50106"/>
    </source>
</evidence>
<evidence type="ECO:0000313" key="12">
    <source>
        <dbReference type="WBParaSite" id="DME_0000716901-mRNA-1"/>
    </source>
</evidence>
<dbReference type="InterPro" id="IPR055108">
    <property type="entry name" value="Syntrophin_4th"/>
</dbReference>
<organism evidence="10 12">
    <name type="scientific">Dracunculus medinensis</name>
    <name type="common">Guinea worm</name>
    <dbReference type="NCBI Taxonomy" id="318479"/>
    <lineage>
        <taxon>Eukaryota</taxon>
        <taxon>Metazoa</taxon>
        <taxon>Ecdysozoa</taxon>
        <taxon>Nematoda</taxon>
        <taxon>Chromadorea</taxon>
        <taxon>Rhabditida</taxon>
        <taxon>Spirurina</taxon>
        <taxon>Dracunculoidea</taxon>
        <taxon>Dracunculidae</taxon>
        <taxon>Dracunculus</taxon>
    </lineage>
</organism>
<keyword evidence="7" id="KW-0206">Cytoskeleton</keyword>
<dbReference type="InterPro" id="IPR041428">
    <property type="entry name" value="PHsplit_syntrophin"/>
</dbReference>
<dbReference type="WBParaSite" id="DME_0000716901-mRNA-1">
    <property type="protein sequence ID" value="DME_0000716901-mRNA-1"/>
    <property type="gene ID" value="DME_0000716901"/>
</dbReference>
<dbReference type="AlphaFoldDB" id="A0A0N4UHW9"/>